<protein>
    <recommendedName>
        <fullName evidence="4">RING-type E3 ubiquitin transferase</fullName>
        <ecNumber evidence="4">2.3.2.27</ecNumber>
    </recommendedName>
</protein>
<evidence type="ECO:0000256" key="12">
    <source>
        <dbReference type="ARBA" id="ARBA00023136"/>
    </source>
</evidence>
<comment type="caution">
    <text evidence="18">The sequence shown here is derived from an EMBL/GenBank/DDBJ whole genome shotgun (WGS) entry which is preliminary data.</text>
</comment>
<keyword evidence="6 15" id="KW-0812">Transmembrane</keyword>
<evidence type="ECO:0000256" key="15">
    <source>
        <dbReference type="SAM" id="Phobius"/>
    </source>
</evidence>
<evidence type="ECO:0000256" key="3">
    <source>
        <dbReference type="ARBA" id="ARBA00004906"/>
    </source>
</evidence>
<evidence type="ECO:0000313" key="18">
    <source>
        <dbReference type="EMBL" id="RYR56258.1"/>
    </source>
</evidence>
<evidence type="ECO:0000259" key="17">
    <source>
        <dbReference type="PROSITE" id="PS50089"/>
    </source>
</evidence>
<dbReference type="AlphaFoldDB" id="A0A445CZB4"/>
<evidence type="ECO:0000256" key="4">
    <source>
        <dbReference type="ARBA" id="ARBA00012483"/>
    </source>
</evidence>
<evidence type="ECO:0000256" key="8">
    <source>
        <dbReference type="ARBA" id="ARBA00022771"/>
    </source>
</evidence>
<feature type="signal peptide" evidence="16">
    <location>
        <begin position="1"/>
        <end position="23"/>
    </location>
</feature>
<dbReference type="GO" id="GO:0008270">
    <property type="term" value="F:zinc ion binding"/>
    <property type="evidence" value="ECO:0007669"/>
    <property type="project" value="UniProtKB-KW"/>
</dbReference>
<reference evidence="18 19" key="1">
    <citation type="submission" date="2019-01" db="EMBL/GenBank/DDBJ databases">
        <title>Sequencing of cultivated peanut Arachis hypogaea provides insights into genome evolution and oil improvement.</title>
        <authorList>
            <person name="Chen X."/>
        </authorList>
    </citation>
    <scope>NUCLEOTIDE SEQUENCE [LARGE SCALE GENOMIC DNA]</scope>
    <source>
        <strain evidence="19">cv. Fuhuasheng</strain>
        <tissue evidence="18">Leaves</tissue>
    </source>
</reference>
<keyword evidence="11 15" id="KW-1133">Transmembrane helix</keyword>
<dbReference type="InterPro" id="IPR053238">
    <property type="entry name" value="RING-H2_zinc_finger"/>
</dbReference>
<dbReference type="PANTHER" id="PTHR14155:SF576">
    <property type="entry name" value="E3 UBIQUITIN-PROTEIN LIGASE ATL6-LIKE"/>
    <property type="match status" value="1"/>
</dbReference>
<evidence type="ECO:0000256" key="13">
    <source>
        <dbReference type="ARBA" id="ARBA00024209"/>
    </source>
</evidence>
<evidence type="ECO:0000256" key="2">
    <source>
        <dbReference type="ARBA" id="ARBA00004167"/>
    </source>
</evidence>
<keyword evidence="16" id="KW-0732">Signal</keyword>
<keyword evidence="9" id="KW-0833">Ubl conjugation pathway</keyword>
<keyword evidence="7" id="KW-0479">Metal-binding</keyword>
<evidence type="ECO:0000256" key="7">
    <source>
        <dbReference type="ARBA" id="ARBA00022723"/>
    </source>
</evidence>
<comment type="catalytic activity">
    <reaction evidence="1">
        <text>S-ubiquitinyl-[E2 ubiquitin-conjugating enzyme]-L-cysteine + [acceptor protein]-L-lysine = [E2 ubiquitin-conjugating enzyme]-L-cysteine + N(6)-ubiquitinyl-[acceptor protein]-L-lysine.</text>
        <dbReference type="EC" id="2.3.2.27"/>
    </reaction>
</comment>
<evidence type="ECO:0000256" key="10">
    <source>
        <dbReference type="ARBA" id="ARBA00022833"/>
    </source>
</evidence>
<dbReference type="GO" id="GO:0061630">
    <property type="term" value="F:ubiquitin protein ligase activity"/>
    <property type="evidence" value="ECO:0007669"/>
    <property type="project" value="UniProtKB-EC"/>
</dbReference>
<dbReference type="GO" id="GO:0016020">
    <property type="term" value="C:membrane"/>
    <property type="evidence" value="ECO:0007669"/>
    <property type="project" value="UniProtKB-SubCell"/>
</dbReference>
<feature type="chain" id="PRO_5019391839" description="RING-type E3 ubiquitin transferase" evidence="16">
    <location>
        <begin position="24"/>
        <end position="463"/>
    </location>
</feature>
<keyword evidence="8 14" id="KW-0863">Zinc-finger</keyword>
<evidence type="ECO:0000256" key="16">
    <source>
        <dbReference type="SAM" id="SignalP"/>
    </source>
</evidence>
<dbReference type="SMART" id="SM00184">
    <property type="entry name" value="RING"/>
    <property type="match status" value="1"/>
</dbReference>
<dbReference type="PROSITE" id="PS50089">
    <property type="entry name" value="ZF_RING_2"/>
    <property type="match status" value="1"/>
</dbReference>
<evidence type="ECO:0000256" key="5">
    <source>
        <dbReference type="ARBA" id="ARBA00022679"/>
    </source>
</evidence>
<dbReference type="FunFam" id="3.30.40.10:FF:000187">
    <property type="entry name" value="E3 ubiquitin-protein ligase ATL6"/>
    <property type="match status" value="1"/>
</dbReference>
<comment type="similarity">
    <text evidence="13">Belongs to the RING-type zinc finger family. ATL subfamily.</text>
</comment>
<dbReference type="Pfam" id="PF13639">
    <property type="entry name" value="zf-RING_2"/>
    <property type="match status" value="1"/>
</dbReference>
<dbReference type="Proteomes" id="UP000289738">
    <property type="component" value="Chromosome A05"/>
</dbReference>
<keyword evidence="5" id="KW-0808">Transferase</keyword>
<evidence type="ECO:0000256" key="9">
    <source>
        <dbReference type="ARBA" id="ARBA00022786"/>
    </source>
</evidence>
<evidence type="ECO:0000256" key="11">
    <source>
        <dbReference type="ARBA" id="ARBA00022989"/>
    </source>
</evidence>
<dbReference type="Gene3D" id="3.30.40.10">
    <property type="entry name" value="Zinc/RING finger domain, C3HC4 (zinc finger)"/>
    <property type="match status" value="1"/>
</dbReference>
<keyword evidence="10" id="KW-0862">Zinc</keyword>
<dbReference type="STRING" id="3818.A0A445CZB4"/>
<accession>A0A445CZB4</accession>
<organism evidence="18 19">
    <name type="scientific">Arachis hypogaea</name>
    <name type="common">Peanut</name>
    <dbReference type="NCBI Taxonomy" id="3818"/>
    <lineage>
        <taxon>Eukaryota</taxon>
        <taxon>Viridiplantae</taxon>
        <taxon>Streptophyta</taxon>
        <taxon>Embryophyta</taxon>
        <taxon>Tracheophyta</taxon>
        <taxon>Spermatophyta</taxon>
        <taxon>Magnoliopsida</taxon>
        <taxon>eudicotyledons</taxon>
        <taxon>Gunneridae</taxon>
        <taxon>Pentapetalae</taxon>
        <taxon>rosids</taxon>
        <taxon>fabids</taxon>
        <taxon>Fabales</taxon>
        <taxon>Fabaceae</taxon>
        <taxon>Papilionoideae</taxon>
        <taxon>50 kb inversion clade</taxon>
        <taxon>dalbergioids sensu lato</taxon>
        <taxon>Dalbergieae</taxon>
        <taxon>Pterocarpus clade</taxon>
        <taxon>Arachis</taxon>
    </lineage>
</organism>
<dbReference type="InterPro" id="IPR001841">
    <property type="entry name" value="Znf_RING"/>
</dbReference>
<evidence type="ECO:0000256" key="6">
    <source>
        <dbReference type="ARBA" id="ARBA00022692"/>
    </source>
</evidence>
<keyword evidence="19" id="KW-1185">Reference proteome</keyword>
<feature type="transmembrane region" description="Helical" evidence="15">
    <location>
        <begin position="45"/>
        <end position="66"/>
    </location>
</feature>
<dbReference type="EC" id="2.3.2.27" evidence="4"/>
<feature type="domain" description="RING-type" evidence="17">
    <location>
        <begin position="119"/>
        <end position="161"/>
    </location>
</feature>
<dbReference type="SUPFAM" id="SSF57850">
    <property type="entry name" value="RING/U-box"/>
    <property type="match status" value="1"/>
</dbReference>
<dbReference type="PANTHER" id="PTHR14155">
    <property type="entry name" value="RING FINGER DOMAIN-CONTAINING"/>
    <property type="match status" value="1"/>
</dbReference>
<dbReference type="EMBL" id="SDMP01000005">
    <property type="protein sequence ID" value="RYR56258.1"/>
    <property type="molecule type" value="Genomic_DNA"/>
</dbReference>
<evidence type="ECO:0000313" key="19">
    <source>
        <dbReference type="Proteomes" id="UP000289738"/>
    </source>
</evidence>
<comment type="pathway">
    <text evidence="3">Protein modification; protein ubiquitination.</text>
</comment>
<dbReference type="InterPro" id="IPR013083">
    <property type="entry name" value="Znf_RING/FYVE/PHD"/>
</dbReference>
<sequence length="463" mass="50283">MNFLRYCHVITTIFLLSVPNITAQLAAPSAHRPVVTQNNDGNPSIAIVLVVLIFAFFMTGFCAVYIRHCNESYVVQGAAAANAATAPRGVDPEVLSTFPITVYSTVKHLKTGHSASLQCAVCLSEFKDMDKLRLLPKCSHVFHPECIDAWLASHVTCPVCRAKMKSENMEFKVEIQELEGTANHVFDEMSGRMGEVSCDGNEGGVGEGVDGVVGKCNGTSKVRAFGLLVRSHSTGHSLVEPGKSLERFTLRLPEELRKQILEANHKCSGGSGGMKRSASYDVVLQSEVGEGSSSNKGSKNSRWVLSMTPPFVSRGWGHFSTSSGLAPPNECSTCSGIPRLWGSSAAREEKGERVCNWCDENSNFFGDEFLNQPDPFVGTGGSGSITKLDFLVHQHQGQAGCHERITNSQLLAFSAVYKLTIRLVTSNKSILTYAGFVIGRYGLMFVEDIADLSDDMGYHMLHV</sequence>
<dbReference type="CDD" id="cd16461">
    <property type="entry name" value="RING-H2_EL5-like"/>
    <property type="match status" value="1"/>
</dbReference>
<evidence type="ECO:0000256" key="1">
    <source>
        <dbReference type="ARBA" id="ARBA00000900"/>
    </source>
</evidence>
<proteinExistence type="inferred from homology"/>
<evidence type="ECO:0000256" key="14">
    <source>
        <dbReference type="PROSITE-ProRule" id="PRU00175"/>
    </source>
</evidence>
<keyword evidence="12 15" id="KW-0472">Membrane</keyword>
<comment type="subcellular location">
    <subcellularLocation>
        <location evidence="2">Membrane</location>
        <topology evidence="2">Single-pass membrane protein</topology>
    </subcellularLocation>
</comment>
<gene>
    <name evidence="18" type="ORF">Ahy_A05g022011</name>
</gene>
<name>A0A445CZB4_ARAHY</name>